<gene>
    <name evidence="3" type="ORF">LVIROSA_LOCUS16410</name>
</gene>
<proteinExistence type="predicted"/>
<feature type="domain" description="F-box" evidence="1">
    <location>
        <begin position="4"/>
        <end position="28"/>
    </location>
</feature>
<comment type="caution">
    <text evidence="3">The sequence shown here is derived from an EMBL/GenBank/DDBJ whole genome shotgun (WGS) entry which is preliminary data.</text>
</comment>
<sequence length="412" mass="47835">MPDKLPFHIQEEIIKRLPIKSLVRFSVTQPQHLLLRYEDPVETADKYVSFLDDDTFPKQRFVHPLPLSVKLLKPSSFVGSSHGLFCLHGYYWDRDDSFPNLEASVLFNPSVRKSIVVSMPKKDHEFYKSHESVLGFGVFPNTNDPFVIQITQFRMLKKRSETSDPWKVDVYTLSSGNWRSLSRNLPSKSFGVTEPQVIIDRFIYWSALQTKIIDSELQTHNPIMSFDMSNESFKVVNLPDSSSSPIQSLLELSISIFKLRDTLAMVELRLENDRYVSVVWMMENNVEKSFTKLFKIKMPFRSIVLGFRKSGEAIMEVENDDDYTFEQSKLVVYDPNLDQFNDVEICGTSESFFVKSYTETLLLIGCSDCVSYEHELESKIMNALQRRVKSMPLLDQEIEEDDIFRLFEVDIN</sequence>
<name>A0AAU9MY13_9ASTR</name>
<dbReference type="InterPro" id="IPR001810">
    <property type="entry name" value="F-box_dom"/>
</dbReference>
<dbReference type="Pfam" id="PF00646">
    <property type="entry name" value="F-box"/>
    <property type="match status" value="1"/>
</dbReference>
<dbReference type="Proteomes" id="UP001157418">
    <property type="component" value="Unassembled WGS sequence"/>
</dbReference>
<dbReference type="EMBL" id="CAKMRJ010002881">
    <property type="protein sequence ID" value="CAH1429558.1"/>
    <property type="molecule type" value="Genomic_DNA"/>
</dbReference>
<evidence type="ECO:0000313" key="4">
    <source>
        <dbReference type="Proteomes" id="UP001157418"/>
    </source>
</evidence>
<dbReference type="InterPro" id="IPR017451">
    <property type="entry name" value="F-box-assoc_interact_dom"/>
</dbReference>
<dbReference type="Pfam" id="PF08268">
    <property type="entry name" value="FBA_3"/>
    <property type="match status" value="1"/>
</dbReference>
<dbReference type="PANTHER" id="PTHR31672:SF10">
    <property type="entry name" value="F-BOX DOMAIN-CONTAINING PROTEIN"/>
    <property type="match status" value="1"/>
</dbReference>
<feature type="domain" description="F-box associated beta-propeller type 3" evidence="2">
    <location>
        <begin position="76"/>
        <end position="358"/>
    </location>
</feature>
<keyword evidence="4" id="KW-1185">Reference proteome</keyword>
<evidence type="ECO:0000313" key="3">
    <source>
        <dbReference type="EMBL" id="CAH1429558.1"/>
    </source>
</evidence>
<dbReference type="InterPro" id="IPR013187">
    <property type="entry name" value="F-box-assoc_dom_typ3"/>
</dbReference>
<dbReference type="AlphaFoldDB" id="A0AAU9MY13"/>
<evidence type="ECO:0000259" key="2">
    <source>
        <dbReference type="Pfam" id="PF08268"/>
    </source>
</evidence>
<protein>
    <recommendedName>
        <fullName evidence="5">F-box domain-containing protein</fullName>
    </recommendedName>
</protein>
<evidence type="ECO:0000259" key="1">
    <source>
        <dbReference type="Pfam" id="PF00646"/>
    </source>
</evidence>
<evidence type="ECO:0008006" key="5">
    <source>
        <dbReference type="Google" id="ProtNLM"/>
    </source>
</evidence>
<dbReference type="PANTHER" id="PTHR31672">
    <property type="entry name" value="BNACNNG10540D PROTEIN"/>
    <property type="match status" value="1"/>
</dbReference>
<reference evidence="3 4" key="1">
    <citation type="submission" date="2022-01" db="EMBL/GenBank/DDBJ databases">
        <authorList>
            <person name="Xiong W."/>
            <person name="Schranz E."/>
        </authorList>
    </citation>
    <scope>NUCLEOTIDE SEQUENCE [LARGE SCALE GENOMIC DNA]</scope>
</reference>
<accession>A0AAU9MY13</accession>
<dbReference type="InterPro" id="IPR050796">
    <property type="entry name" value="SCF_F-box_component"/>
</dbReference>
<dbReference type="NCBIfam" id="TIGR01640">
    <property type="entry name" value="F_box_assoc_1"/>
    <property type="match status" value="1"/>
</dbReference>
<organism evidence="3 4">
    <name type="scientific">Lactuca virosa</name>
    <dbReference type="NCBI Taxonomy" id="75947"/>
    <lineage>
        <taxon>Eukaryota</taxon>
        <taxon>Viridiplantae</taxon>
        <taxon>Streptophyta</taxon>
        <taxon>Embryophyta</taxon>
        <taxon>Tracheophyta</taxon>
        <taxon>Spermatophyta</taxon>
        <taxon>Magnoliopsida</taxon>
        <taxon>eudicotyledons</taxon>
        <taxon>Gunneridae</taxon>
        <taxon>Pentapetalae</taxon>
        <taxon>asterids</taxon>
        <taxon>campanulids</taxon>
        <taxon>Asterales</taxon>
        <taxon>Asteraceae</taxon>
        <taxon>Cichorioideae</taxon>
        <taxon>Cichorieae</taxon>
        <taxon>Lactucinae</taxon>
        <taxon>Lactuca</taxon>
    </lineage>
</organism>